<accession>A0A4R3MES8</accession>
<feature type="non-terminal residue" evidence="1">
    <location>
        <position position="221"/>
    </location>
</feature>
<dbReference type="Proteomes" id="UP000295678">
    <property type="component" value="Unassembled WGS sequence"/>
</dbReference>
<dbReference type="Pfam" id="PF09931">
    <property type="entry name" value="Phage_phiJL001_Gp84_N"/>
    <property type="match status" value="1"/>
</dbReference>
<gene>
    <name evidence="1" type="ORF">EDC22_1021</name>
</gene>
<dbReference type="NCBIfam" id="TIGR02218">
    <property type="entry name" value="phg_TIGR02218"/>
    <property type="match status" value="1"/>
</dbReference>
<dbReference type="RefSeq" id="WP_132805127.1">
    <property type="nucleotide sequence ID" value="NZ_SMAK01000002.1"/>
</dbReference>
<name>A0A4R3MES8_9HYPH</name>
<proteinExistence type="predicted"/>
<dbReference type="OrthoDB" id="1633386at2"/>
<dbReference type="EMBL" id="SMAK01000002">
    <property type="protein sequence ID" value="TCT12319.1"/>
    <property type="molecule type" value="Genomic_DNA"/>
</dbReference>
<organism evidence="1 2">
    <name type="scientific">Tepidamorphus gemmatus</name>
    <dbReference type="NCBI Taxonomy" id="747076"/>
    <lineage>
        <taxon>Bacteria</taxon>
        <taxon>Pseudomonadati</taxon>
        <taxon>Pseudomonadota</taxon>
        <taxon>Alphaproteobacteria</taxon>
        <taxon>Hyphomicrobiales</taxon>
        <taxon>Tepidamorphaceae</taxon>
        <taxon>Tepidamorphus</taxon>
    </lineage>
</organism>
<protein>
    <submittedName>
        <fullName evidence="1">Putative phage protein (TIGR02218 family)</fullName>
    </submittedName>
</protein>
<reference evidence="1 2" key="1">
    <citation type="submission" date="2019-03" db="EMBL/GenBank/DDBJ databases">
        <title>Genomic Encyclopedia of Type Strains, Phase IV (KMG-IV): sequencing the most valuable type-strain genomes for metagenomic binning, comparative biology and taxonomic classification.</title>
        <authorList>
            <person name="Goeker M."/>
        </authorList>
    </citation>
    <scope>NUCLEOTIDE SEQUENCE [LARGE SCALE GENOMIC DNA]</scope>
    <source>
        <strain evidence="1 2">DSM 19345</strain>
    </source>
</reference>
<keyword evidence="2" id="KW-1185">Reference proteome</keyword>
<evidence type="ECO:0000313" key="2">
    <source>
        <dbReference type="Proteomes" id="UP000295678"/>
    </source>
</evidence>
<dbReference type="AlphaFoldDB" id="A0A4R3MES8"/>
<evidence type="ECO:0000313" key="1">
    <source>
        <dbReference type="EMBL" id="TCT12319.1"/>
    </source>
</evidence>
<dbReference type="InterPro" id="IPR011928">
    <property type="entry name" value="Phage_phiJL001_Gp84"/>
</dbReference>
<sequence>MKTLPAGMQAHLDTGTTTLAWCWKLTRTDAQVMGFTDHDRPIQFDGVIYEAASGFSASEIASSLGLSVDNLDVDGALSSAAITEADIRAGLYDGAEVEIWRVNWADPDQRVLMRRGTIGEVIRGELAFTAELRGLAQALDQTQGRTYQRICDADLGDARCKVDLDAAAFKATGSVTAATDDRILTVSGLGPFADGWFRHGRLVWTSGANAGLAGAIRADRR</sequence>
<comment type="caution">
    <text evidence="1">The sequence shown here is derived from an EMBL/GenBank/DDBJ whole genome shotgun (WGS) entry which is preliminary data.</text>
</comment>